<sequence length="111" mass="12316">MNVYDKAYDLAKALTDGEEAKVLKAAQAAVDADPEAKRLMDDFRERQAQLQQQIMAGEEPAEDAMAGLSERYETIARHPLIGQLFDAERRFSAVFDDVNRIISDALRSVGG</sequence>
<comment type="caution">
    <text evidence="2">The sequence shown here is derived from an EMBL/GenBank/DDBJ whole genome shotgun (WGS) entry which is preliminary data.</text>
</comment>
<name>A0ABV5KQJ1_9BACL</name>
<organism evidence="2 3">
    <name type="scientific">Paenibacillus aurantiacus</name>
    <dbReference type="NCBI Taxonomy" id="1936118"/>
    <lineage>
        <taxon>Bacteria</taxon>
        <taxon>Bacillati</taxon>
        <taxon>Bacillota</taxon>
        <taxon>Bacilli</taxon>
        <taxon>Bacillales</taxon>
        <taxon>Paenibacillaceae</taxon>
        <taxon>Paenibacillus</taxon>
    </lineage>
</organism>
<dbReference type="RefSeq" id="WP_377495866.1">
    <property type="nucleotide sequence ID" value="NZ_JBHMDO010000025.1"/>
</dbReference>
<evidence type="ECO:0000256" key="1">
    <source>
        <dbReference type="HAMAP-Rule" id="MF_01526"/>
    </source>
</evidence>
<gene>
    <name evidence="2" type="ORF">ACFFSY_16355</name>
</gene>
<evidence type="ECO:0000313" key="2">
    <source>
        <dbReference type="EMBL" id="MFB9327503.1"/>
    </source>
</evidence>
<dbReference type="Pfam" id="PF06133">
    <property type="entry name" value="Com_YlbF"/>
    <property type="match status" value="1"/>
</dbReference>
<dbReference type="SUPFAM" id="SSF158622">
    <property type="entry name" value="YheA/YmcA-like"/>
    <property type="match status" value="1"/>
</dbReference>
<comment type="similarity">
    <text evidence="1">Belongs to the UPF0342 family.</text>
</comment>
<dbReference type="InterPro" id="IPR010368">
    <property type="entry name" value="Com_YlbF"/>
</dbReference>
<proteinExistence type="inferred from homology"/>
<dbReference type="Gene3D" id="1.20.1500.10">
    <property type="entry name" value="YheA/YmcA-like"/>
    <property type="match status" value="1"/>
</dbReference>
<dbReference type="HAMAP" id="MF_01526">
    <property type="entry name" value="UPF0342"/>
    <property type="match status" value="1"/>
</dbReference>
<accession>A0ABV5KQJ1</accession>
<dbReference type="Proteomes" id="UP001589747">
    <property type="component" value="Unassembled WGS sequence"/>
</dbReference>
<evidence type="ECO:0000313" key="3">
    <source>
        <dbReference type="Proteomes" id="UP001589747"/>
    </source>
</evidence>
<dbReference type="InterPro" id="IPR023378">
    <property type="entry name" value="YheA/YmcA-like_dom_sf"/>
</dbReference>
<protein>
    <recommendedName>
        <fullName evidence="1">UPF0342 protein ACFFSY_16355</fullName>
    </recommendedName>
</protein>
<dbReference type="EMBL" id="JBHMDO010000025">
    <property type="protein sequence ID" value="MFB9327503.1"/>
    <property type="molecule type" value="Genomic_DNA"/>
</dbReference>
<reference evidence="2 3" key="1">
    <citation type="submission" date="2024-09" db="EMBL/GenBank/DDBJ databases">
        <authorList>
            <person name="Sun Q."/>
            <person name="Mori K."/>
        </authorList>
    </citation>
    <scope>NUCLEOTIDE SEQUENCE [LARGE SCALE GENOMIC DNA]</scope>
    <source>
        <strain evidence="2 3">TISTR 2452</strain>
    </source>
</reference>
<keyword evidence="3" id="KW-1185">Reference proteome</keyword>